<proteinExistence type="predicted"/>
<dbReference type="RefSeq" id="WP_330077440.1">
    <property type="nucleotide sequence ID" value="NZ_JAZDQJ010000044.1"/>
</dbReference>
<organism evidence="1 2">
    <name type="scientific">Pseudomonas ulcerans</name>
    <dbReference type="NCBI Taxonomy" id="3115852"/>
    <lineage>
        <taxon>Bacteria</taxon>
        <taxon>Pseudomonadati</taxon>
        <taxon>Pseudomonadota</taxon>
        <taxon>Gammaproteobacteria</taxon>
        <taxon>Pseudomonadales</taxon>
        <taxon>Pseudomonadaceae</taxon>
        <taxon>Pseudomonas</taxon>
    </lineage>
</organism>
<comment type="caution">
    <text evidence="1">The sequence shown here is derived from an EMBL/GenBank/DDBJ whole genome shotgun (WGS) entry which is preliminary data.</text>
</comment>
<name>A0ABU7HYX3_9PSED</name>
<dbReference type="EMBL" id="JAZDQJ010000044">
    <property type="protein sequence ID" value="MEE1936773.1"/>
    <property type="molecule type" value="Genomic_DNA"/>
</dbReference>
<evidence type="ECO:0000313" key="1">
    <source>
        <dbReference type="EMBL" id="MEE1936773.1"/>
    </source>
</evidence>
<gene>
    <name evidence="1" type="ORF">V0R50_26420</name>
</gene>
<protein>
    <submittedName>
        <fullName evidence="1">Uncharacterized protein</fullName>
    </submittedName>
</protein>
<dbReference type="Proteomes" id="UP001335100">
    <property type="component" value="Unassembled WGS sequence"/>
</dbReference>
<evidence type="ECO:0000313" key="2">
    <source>
        <dbReference type="Proteomes" id="UP001335100"/>
    </source>
</evidence>
<reference evidence="1 2" key="1">
    <citation type="submission" date="2024-01" db="EMBL/GenBank/DDBJ databases">
        <title>Unpublished Manusciprt.</title>
        <authorList>
            <person name="Duman M."/>
            <person name="Valdes E.G."/>
            <person name="Ajmi N."/>
            <person name="Altun S."/>
            <person name="Saticioglu I.B."/>
        </authorList>
    </citation>
    <scope>NUCLEOTIDE SEQUENCE [LARGE SCALE GENOMIC DNA]</scope>
    <source>
        <strain evidence="1 2">148P</strain>
    </source>
</reference>
<keyword evidence="2" id="KW-1185">Reference proteome</keyword>
<sequence>MSQSLVLLMMDEGQIFDSVKMREWLQVRRDVVPVPSIELNQAIMVR</sequence>
<accession>A0ABU7HYX3</accession>